<evidence type="ECO:0000256" key="1">
    <source>
        <dbReference type="SAM" id="MobiDB-lite"/>
    </source>
</evidence>
<dbReference type="EMBL" id="CATNWA010014103">
    <property type="protein sequence ID" value="CAI9567482.1"/>
    <property type="molecule type" value="Genomic_DNA"/>
</dbReference>
<reference evidence="2" key="1">
    <citation type="submission" date="2023-05" db="EMBL/GenBank/DDBJ databases">
        <authorList>
            <person name="Stuckert A."/>
        </authorList>
    </citation>
    <scope>NUCLEOTIDE SEQUENCE</scope>
</reference>
<evidence type="ECO:0000313" key="2">
    <source>
        <dbReference type="EMBL" id="CAI9567482.1"/>
    </source>
</evidence>
<feature type="region of interest" description="Disordered" evidence="1">
    <location>
        <begin position="26"/>
        <end position="192"/>
    </location>
</feature>
<protein>
    <submittedName>
        <fullName evidence="2">Uncharacterized protein</fullName>
    </submittedName>
</protein>
<accession>A0ABN9D8R4</accession>
<gene>
    <name evidence="2" type="ORF">SPARVUS_LOCUS6543044</name>
</gene>
<dbReference type="Proteomes" id="UP001162483">
    <property type="component" value="Unassembled WGS sequence"/>
</dbReference>
<feature type="compositionally biased region" description="Low complexity" evidence="1">
    <location>
        <begin position="110"/>
        <end position="138"/>
    </location>
</feature>
<evidence type="ECO:0000313" key="3">
    <source>
        <dbReference type="Proteomes" id="UP001162483"/>
    </source>
</evidence>
<proteinExistence type="predicted"/>
<feature type="compositionally biased region" description="Low complexity" evidence="1">
    <location>
        <begin position="78"/>
        <end position="92"/>
    </location>
</feature>
<organism evidence="2 3">
    <name type="scientific">Staurois parvus</name>
    <dbReference type="NCBI Taxonomy" id="386267"/>
    <lineage>
        <taxon>Eukaryota</taxon>
        <taxon>Metazoa</taxon>
        <taxon>Chordata</taxon>
        <taxon>Craniata</taxon>
        <taxon>Vertebrata</taxon>
        <taxon>Euteleostomi</taxon>
        <taxon>Amphibia</taxon>
        <taxon>Batrachia</taxon>
        <taxon>Anura</taxon>
        <taxon>Neobatrachia</taxon>
        <taxon>Ranoidea</taxon>
        <taxon>Ranidae</taxon>
        <taxon>Staurois</taxon>
    </lineage>
</organism>
<comment type="caution">
    <text evidence="2">The sequence shown here is derived from an EMBL/GenBank/DDBJ whole genome shotgun (WGS) entry which is preliminary data.</text>
</comment>
<keyword evidence="3" id="KW-1185">Reference proteome</keyword>
<feature type="compositionally biased region" description="Low complexity" evidence="1">
    <location>
        <begin position="149"/>
        <end position="164"/>
    </location>
</feature>
<sequence>MGAPLGPLWLRLQGAPLPLLAGKPGGIPAISGPRWAGPRVGEAPPPRPHSMEAGEESAAPPLTRCRSGREPCVGGRTAAAAGLSPAAAGGPPEKSGAPSPVRQQRGIGTGRSAAESSAAAGLSSAAAGGPPGRSGALAPQQHQRKTGAGRRAAGSAAGQSPGTAVSVSGAGRRSRERHRPAGPVAPGTGRPS</sequence>
<name>A0ABN9D8R4_9NEOB</name>